<dbReference type="Pfam" id="PF04371">
    <property type="entry name" value="PAD_porph"/>
    <property type="match status" value="1"/>
</dbReference>
<evidence type="ECO:0000313" key="3">
    <source>
        <dbReference type="Proteomes" id="UP000006251"/>
    </source>
</evidence>
<dbReference type="EMBL" id="BAEQ01000063">
    <property type="protein sequence ID" value="GAC30547.1"/>
    <property type="molecule type" value="Genomic_DNA"/>
</dbReference>
<organism evidence="2 3">
    <name type="scientific">Brumicola pallidula DSM 14239 = ACAM 615</name>
    <dbReference type="NCBI Taxonomy" id="1121922"/>
    <lineage>
        <taxon>Bacteria</taxon>
        <taxon>Pseudomonadati</taxon>
        <taxon>Pseudomonadota</taxon>
        <taxon>Gammaproteobacteria</taxon>
        <taxon>Alteromonadales</taxon>
        <taxon>Alteromonadaceae</taxon>
        <taxon>Brumicola</taxon>
    </lineage>
</organism>
<dbReference type="RefSeq" id="WP_006014824.1">
    <property type="nucleotide sequence ID" value="NZ_BAEQ01000063.1"/>
</dbReference>
<keyword evidence="1" id="KW-0378">Hydrolase</keyword>
<dbReference type="Gene3D" id="3.75.10.10">
    <property type="entry name" value="L-arginine/glycine Amidinotransferase, Chain A"/>
    <property type="match status" value="1"/>
</dbReference>
<sequence length="355" mass="40163">MSFTNSMPDLTLLPEWAEQEAVILAWPNTDTDWQPWLDDVQDTYLDLINAINNANAIVILLCREQELGLIKSLIPYRAKVLCVTCDYNDTWARDYAFLTCESTNGNVPLSFRFNGWGQKFDATEDDSINRLVLAQLCQQPMQYCDIVLEGGALEIDQNQHLISTRSCLFNELRNGALTEKEYIDVFTDKLGASNISILEHGHLEGDDTDGHIDTLVRFTPLHGLVIQGAYNRPNDSHFEGLFKLRMECQRAFPTHAIYELPLPEMHNQGGERLPASYANFLICNKSVLFPIYKQEEDAEALRIIQNAFPNHKIIALNCTPLVQQFGSLHCITMQVPCGTIRPEIIAKGQRGVCEL</sequence>
<dbReference type="Proteomes" id="UP000006251">
    <property type="component" value="Unassembled WGS sequence"/>
</dbReference>
<reference evidence="3" key="1">
    <citation type="journal article" date="2014" name="Environ. Microbiol.">
        <title>Comparative genomics of the marine bacterial genus Glaciecola reveals the high degree of genomic diversity and genomic characteristic for cold adaptation.</title>
        <authorList>
            <person name="Qin Q.L."/>
            <person name="Xie B.B."/>
            <person name="Yu Y."/>
            <person name="Shu Y.L."/>
            <person name="Rong J.C."/>
            <person name="Zhang Y.J."/>
            <person name="Zhao D.L."/>
            <person name="Chen X.L."/>
            <person name="Zhang X.Y."/>
            <person name="Chen B."/>
            <person name="Zhou B.C."/>
            <person name="Zhang Y.Z."/>
        </authorList>
    </citation>
    <scope>NUCLEOTIDE SEQUENCE [LARGE SCALE GENOMIC DNA]</scope>
    <source>
        <strain evidence="3">ACAM 615</strain>
    </source>
</reference>
<dbReference type="SUPFAM" id="SSF55909">
    <property type="entry name" value="Pentein"/>
    <property type="match status" value="1"/>
</dbReference>
<keyword evidence="3" id="KW-1185">Reference proteome</keyword>
<dbReference type="GO" id="GO:0004668">
    <property type="term" value="F:protein-arginine deiminase activity"/>
    <property type="evidence" value="ECO:0007669"/>
    <property type="project" value="InterPro"/>
</dbReference>
<evidence type="ECO:0008006" key="4">
    <source>
        <dbReference type="Google" id="ProtNLM"/>
    </source>
</evidence>
<name>K6ZJN7_9ALTE</name>
<dbReference type="GO" id="GO:0009446">
    <property type="term" value="P:putrescine biosynthetic process"/>
    <property type="evidence" value="ECO:0007669"/>
    <property type="project" value="InterPro"/>
</dbReference>
<dbReference type="PANTHER" id="PTHR31377">
    <property type="entry name" value="AGMATINE DEIMINASE-RELATED"/>
    <property type="match status" value="1"/>
</dbReference>
<accession>K6ZJN7</accession>
<comment type="caution">
    <text evidence="2">The sequence shown here is derived from an EMBL/GenBank/DDBJ whole genome shotgun (WGS) entry which is preliminary data.</text>
</comment>
<dbReference type="InterPro" id="IPR007466">
    <property type="entry name" value="Peptidyl-Arg-deiminase_porph"/>
</dbReference>
<dbReference type="GO" id="GO:0047632">
    <property type="term" value="F:agmatine deiminase activity"/>
    <property type="evidence" value="ECO:0007669"/>
    <property type="project" value="TreeGrafter"/>
</dbReference>
<dbReference type="AlphaFoldDB" id="K6ZJN7"/>
<gene>
    <name evidence="2" type="ORF">GPAL_3706</name>
</gene>
<dbReference type="PANTHER" id="PTHR31377:SF0">
    <property type="entry name" value="AGMATINE DEIMINASE-RELATED"/>
    <property type="match status" value="1"/>
</dbReference>
<protein>
    <recommendedName>
        <fullName evidence="4">Agmatine deiminase</fullName>
    </recommendedName>
</protein>
<evidence type="ECO:0000313" key="2">
    <source>
        <dbReference type="EMBL" id="GAC30547.1"/>
    </source>
</evidence>
<dbReference type="STRING" id="1121922.GCA_000428905_03255"/>
<evidence type="ECO:0000256" key="1">
    <source>
        <dbReference type="ARBA" id="ARBA00022801"/>
    </source>
</evidence>
<proteinExistence type="predicted"/>